<protein>
    <submittedName>
        <fullName evidence="1">Transcription factor mbp1</fullName>
    </submittedName>
</protein>
<evidence type="ECO:0000313" key="2">
    <source>
        <dbReference type="Proteomes" id="UP001145114"/>
    </source>
</evidence>
<reference evidence="1" key="1">
    <citation type="submission" date="2022-06" db="EMBL/GenBank/DDBJ databases">
        <title>Phylogenomic reconstructions and comparative analyses of Kickxellomycotina fungi.</title>
        <authorList>
            <person name="Reynolds N.K."/>
            <person name="Stajich J.E."/>
            <person name="Barry K."/>
            <person name="Grigoriev I.V."/>
            <person name="Crous P."/>
            <person name="Smith M.E."/>
        </authorList>
    </citation>
    <scope>NUCLEOTIDE SEQUENCE</scope>
    <source>
        <strain evidence="1">RSA 2271</strain>
    </source>
</reference>
<name>A0ACC1HE42_9FUNG</name>
<dbReference type="EMBL" id="JAMZIH010008086">
    <property type="protein sequence ID" value="KAJ1672619.1"/>
    <property type="molecule type" value="Genomic_DNA"/>
</dbReference>
<evidence type="ECO:0000313" key="1">
    <source>
        <dbReference type="EMBL" id="KAJ1672619.1"/>
    </source>
</evidence>
<organism evidence="1 2">
    <name type="scientific">Spiromyces aspiralis</name>
    <dbReference type="NCBI Taxonomy" id="68401"/>
    <lineage>
        <taxon>Eukaryota</taxon>
        <taxon>Fungi</taxon>
        <taxon>Fungi incertae sedis</taxon>
        <taxon>Zoopagomycota</taxon>
        <taxon>Kickxellomycotina</taxon>
        <taxon>Kickxellomycetes</taxon>
        <taxon>Kickxellales</taxon>
        <taxon>Kickxellaceae</taxon>
        <taxon>Spiromyces</taxon>
    </lineage>
</organism>
<dbReference type="Proteomes" id="UP001145114">
    <property type="component" value="Unassembled WGS sequence"/>
</dbReference>
<keyword evidence="2" id="KW-1185">Reference proteome</keyword>
<comment type="caution">
    <text evidence="1">The sequence shown here is derived from an EMBL/GenBank/DDBJ whole genome shotgun (WGS) entry which is preliminary data.</text>
</comment>
<gene>
    <name evidence="1" type="primary">MBP1</name>
    <name evidence="1" type="ORF">EV182_006827</name>
</gene>
<sequence>MDGRPNQYTPSSQSYSTQSRIPHAGFVDTNLSSVMQQQQQQQQPRQQQQQHNPPGQHHFGMAATPTTAKHHQYLAYTPPPSSRPVRMDNGGSSTNGRKPDLVPEFSLSSNQIWSASYSGVEVIQQIYNGIAVMRRITDSYVNATQILKCAQYDKPHRTRFLERQIHTGTHEKVQGGYGKYQGTWVPLDCAISLAKQLKVYDAIKYVLEYNPKPGEKPPTAPRSLESLRKRKRKVVKGSSAENQVMPVNKQLPMATPASASVPSPDVFQCDAGSGFAEILAHTHQSVSAA</sequence>
<accession>A0ACC1HE42</accession>
<proteinExistence type="predicted"/>
<feature type="non-terminal residue" evidence="1">
    <location>
        <position position="289"/>
    </location>
</feature>